<sequence>MPSIPIPSPYLSGLSALVFSLTSYHLTPRHATRMTSSSILFFATILLTVNADVVQWKPCPTEPNTPSFCEINEVRVNPCKEAAQGKACNLKKGEDAKISFDFTPKFTSSKLESRAYWANQLVDLPLMGMKTDACKDGTACPINKDAKNTYTINLPISKKYPVRPFDVKWKLWNVEKEEEACCFIFQIKLVK</sequence>
<accession>A0AAJ6YWA3</accession>
<evidence type="ECO:0000256" key="2">
    <source>
        <dbReference type="ARBA" id="ARBA00006370"/>
    </source>
</evidence>
<protein>
    <submittedName>
        <fullName evidence="6">MD-2-related lipid-recognition protein-like</fullName>
    </submittedName>
</protein>
<dbReference type="GeneID" id="105368269"/>
<dbReference type="Proteomes" id="UP000695007">
    <property type="component" value="Unplaced"/>
</dbReference>
<dbReference type="RefSeq" id="XP_011505551.1">
    <property type="nucleotide sequence ID" value="XM_011507249.1"/>
</dbReference>
<dbReference type="PANTHER" id="PTHR11306">
    <property type="entry name" value="NIEMANN PICK TYPE C2 PROTEIN NPC2-RELATED"/>
    <property type="match status" value="1"/>
</dbReference>
<dbReference type="AlphaFoldDB" id="A0AAJ6YWA3"/>
<proteinExistence type="inferred from homology"/>
<dbReference type="KEGG" id="csol:105368269"/>
<dbReference type="SMART" id="SM00737">
    <property type="entry name" value="ML"/>
    <property type="match status" value="1"/>
</dbReference>
<gene>
    <name evidence="6" type="primary">LOC105368269</name>
</gene>
<comment type="subcellular location">
    <subcellularLocation>
        <location evidence="1">Secreted</location>
    </subcellularLocation>
</comment>
<dbReference type="GO" id="GO:0032934">
    <property type="term" value="F:sterol binding"/>
    <property type="evidence" value="ECO:0007669"/>
    <property type="project" value="InterPro"/>
</dbReference>
<dbReference type="Gene3D" id="2.60.40.770">
    <property type="match status" value="1"/>
</dbReference>
<evidence type="ECO:0000259" key="4">
    <source>
        <dbReference type="SMART" id="SM00737"/>
    </source>
</evidence>
<dbReference type="Pfam" id="PF02221">
    <property type="entry name" value="E1_DerP2_DerF2"/>
    <property type="match status" value="1"/>
</dbReference>
<dbReference type="InterPro" id="IPR014756">
    <property type="entry name" value="Ig_E-set"/>
</dbReference>
<name>A0AAJ6YWA3_9HYME</name>
<evidence type="ECO:0000256" key="3">
    <source>
        <dbReference type="ARBA" id="ARBA00022525"/>
    </source>
</evidence>
<dbReference type="FunFam" id="2.60.40.770:FF:000001">
    <property type="entry name" value="NPC intracellular cholesterol transporter 2"/>
    <property type="match status" value="1"/>
</dbReference>
<dbReference type="InterPro" id="IPR039670">
    <property type="entry name" value="NPC2-like"/>
</dbReference>
<evidence type="ECO:0000313" key="5">
    <source>
        <dbReference type="Proteomes" id="UP000695007"/>
    </source>
</evidence>
<feature type="domain" description="MD-2-related lipid-recognition" evidence="4">
    <location>
        <begin position="56"/>
        <end position="187"/>
    </location>
</feature>
<reference evidence="6" key="1">
    <citation type="submission" date="2025-08" db="UniProtKB">
        <authorList>
            <consortium name="RefSeq"/>
        </authorList>
    </citation>
    <scope>IDENTIFICATION</scope>
</reference>
<evidence type="ECO:0000256" key="1">
    <source>
        <dbReference type="ARBA" id="ARBA00004613"/>
    </source>
</evidence>
<evidence type="ECO:0000313" key="6">
    <source>
        <dbReference type="RefSeq" id="XP_011505551.1"/>
    </source>
</evidence>
<dbReference type="PANTHER" id="PTHR11306:SF55">
    <property type="entry name" value="GEO08227P1-RELATED"/>
    <property type="match status" value="1"/>
</dbReference>
<dbReference type="SUPFAM" id="SSF81296">
    <property type="entry name" value="E set domains"/>
    <property type="match status" value="1"/>
</dbReference>
<dbReference type="GO" id="GO:0005576">
    <property type="term" value="C:extracellular region"/>
    <property type="evidence" value="ECO:0007669"/>
    <property type="project" value="UniProtKB-SubCell"/>
</dbReference>
<dbReference type="GO" id="GO:0015918">
    <property type="term" value="P:sterol transport"/>
    <property type="evidence" value="ECO:0007669"/>
    <property type="project" value="InterPro"/>
</dbReference>
<dbReference type="InterPro" id="IPR003172">
    <property type="entry name" value="ML_dom"/>
</dbReference>
<keyword evidence="5" id="KW-1185">Reference proteome</keyword>
<comment type="similarity">
    <text evidence="2">Belongs to the NPC2 family.</text>
</comment>
<organism evidence="5 6">
    <name type="scientific">Ceratosolen solmsi marchali</name>
    <dbReference type="NCBI Taxonomy" id="326594"/>
    <lineage>
        <taxon>Eukaryota</taxon>
        <taxon>Metazoa</taxon>
        <taxon>Ecdysozoa</taxon>
        <taxon>Arthropoda</taxon>
        <taxon>Hexapoda</taxon>
        <taxon>Insecta</taxon>
        <taxon>Pterygota</taxon>
        <taxon>Neoptera</taxon>
        <taxon>Endopterygota</taxon>
        <taxon>Hymenoptera</taxon>
        <taxon>Apocrita</taxon>
        <taxon>Proctotrupomorpha</taxon>
        <taxon>Chalcidoidea</taxon>
        <taxon>Agaonidae</taxon>
        <taxon>Agaoninae</taxon>
        <taxon>Ceratosolen</taxon>
    </lineage>
</organism>
<keyword evidence="3" id="KW-0964">Secreted</keyword>